<dbReference type="GO" id="GO:0006417">
    <property type="term" value="P:regulation of translation"/>
    <property type="evidence" value="ECO:0007669"/>
    <property type="project" value="TreeGrafter"/>
</dbReference>
<name>A0A5C6VYS7_9BACI</name>
<proteinExistence type="inferred from homology"/>
<evidence type="ECO:0000259" key="13">
    <source>
        <dbReference type="Pfam" id="PF13490"/>
    </source>
</evidence>
<dbReference type="InterPro" id="IPR027383">
    <property type="entry name" value="Znf_put"/>
</dbReference>
<dbReference type="Pfam" id="PF10099">
    <property type="entry name" value="RskA_C"/>
    <property type="match status" value="1"/>
</dbReference>
<dbReference type="PANTHER" id="PTHR37461:SF1">
    <property type="entry name" value="ANTI-SIGMA-K FACTOR RSKA"/>
    <property type="match status" value="1"/>
</dbReference>
<keyword evidence="6" id="KW-0472">Membrane</keyword>
<evidence type="ECO:0000313" key="14">
    <source>
        <dbReference type="EMBL" id="TXC89768.1"/>
    </source>
</evidence>
<feature type="compositionally biased region" description="Polar residues" evidence="11">
    <location>
        <begin position="81"/>
        <end position="91"/>
    </location>
</feature>
<keyword evidence="4" id="KW-0812">Transmembrane</keyword>
<dbReference type="Proteomes" id="UP000321363">
    <property type="component" value="Unassembled WGS sequence"/>
</dbReference>
<dbReference type="PANTHER" id="PTHR37461">
    <property type="entry name" value="ANTI-SIGMA-K FACTOR RSKA"/>
    <property type="match status" value="1"/>
</dbReference>
<comment type="caution">
    <text evidence="14">The sequence shown here is derived from an EMBL/GenBank/DDBJ whole genome shotgun (WGS) entry which is preliminary data.</text>
</comment>
<accession>A0A5C6VYS7</accession>
<reference evidence="14 15" key="1">
    <citation type="journal article" date="2005" name="Int. J. Syst. Evol. Microbiol.">
        <title>Bacillus litoralis sp. nov., isolated from a tidal flat of the Yellow Sea in Korea.</title>
        <authorList>
            <person name="Yoon J.H."/>
            <person name="Oh T.K."/>
        </authorList>
    </citation>
    <scope>NUCLEOTIDE SEQUENCE [LARGE SCALE GENOMIC DNA]</scope>
    <source>
        <strain evidence="14 15">SW-211</strain>
    </source>
</reference>
<evidence type="ECO:0000256" key="8">
    <source>
        <dbReference type="ARBA" id="ARBA00024438"/>
    </source>
</evidence>
<evidence type="ECO:0000256" key="4">
    <source>
        <dbReference type="ARBA" id="ARBA00022692"/>
    </source>
</evidence>
<comment type="similarity">
    <text evidence="7">Belongs to the zinc-associated anti-sigma factor (ZAS) superfamily. Anti-sigma-W factor family.</text>
</comment>
<dbReference type="AlphaFoldDB" id="A0A5C6VYS7"/>
<keyword evidence="3" id="KW-1003">Cell membrane</keyword>
<evidence type="ECO:0000256" key="9">
    <source>
        <dbReference type="ARBA" id="ARBA00029829"/>
    </source>
</evidence>
<feature type="domain" description="Putative zinc-finger" evidence="13">
    <location>
        <begin position="9"/>
        <end position="36"/>
    </location>
</feature>
<evidence type="ECO:0000313" key="15">
    <source>
        <dbReference type="Proteomes" id="UP000321363"/>
    </source>
</evidence>
<keyword evidence="5" id="KW-1133">Transmembrane helix</keyword>
<feature type="domain" description="Anti-sigma K factor RskA C-terminal" evidence="12">
    <location>
        <begin position="107"/>
        <end position="236"/>
    </location>
</feature>
<evidence type="ECO:0000256" key="10">
    <source>
        <dbReference type="ARBA" id="ARBA00030803"/>
    </source>
</evidence>
<evidence type="ECO:0000256" key="6">
    <source>
        <dbReference type="ARBA" id="ARBA00023136"/>
    </source>
</evidence>
<dbReference type="InterPro" id="IPR051474">
    <property type="entry name" value="Anti-sigma-K/W_factor"/>
</dbReference>
<comment type="subcellular location">
    <subcellularLocation>
        <location evidence="2">Cell membrane</location>
    </subcellularLocation>
    <subcellularLocation>
        <location evidence="1">Membrane</location>
        <topology evidence="1">Single-pass membrane protein</topology>
    </subcellularLocation>
</comment>
<evidence type="ECO:0000256" key="1">
    <source>
        <dbReference type="ARBA" id="ARBA00004167"/>
    </source>
</evidence>
<keyword evidence="15" id="KW-1185">Reference proteome</keyword>
<feature type="region of interest" description="Disordered" evidence="11">
    <location>
        <begin position="74"/>
        <end position="93"/>
    </location>
</feature>
<protein>
    <recommendedName>
        <fullName evidence="8">Anti-sigma-W factor RsiW</fullName>
    </recommendedName>
    <alternativeName>
        <fullName evidence="10">Regulator of SigK</fullName>
    </alternativeName>
    <alternativeName>
        <fullName evidence="9">Sigma-K anti-sigma factor RskA</fullName>
    </alternativeName>
</protein>
<dbReference type="Pfam" id="PF13490">
    <property type="entry name" value="zf-HC2"/>
    <property type="match status" value="1"/>
</dbReference>
<dbReference type="InterPro" id="IPR041916">
    <property type="entry name" value="Anti_sigma_zinc_sf"/>
</dbReference>
<evidence type="ECO:0000256" key="11">
    <source>
        <dbReference type="SAM" id="MobiDB-lite"/>
    </source>
</evidence>
<dbReference type="GO" id="GO:0016989">
    <property type="term" value="F:sigma factor antagonist activity"/>
    <property type="evidence" value="ECO:0007669"/>
    <property type="project" value="TreeGrafter"/>
</dbReference>
<evidence type="ECO:0000256" key="3">
    <source>
        <dbReference type="ARBA" id="ARBA00022475"/>
    </source>
</evidence>
<dbReference type="RefSeq" id="WP_146949566.1">
    <property type="nucleotide sequence ID" value="NZ_VOQF01000008.1"/>
</dbReference>
<evidence type="ECO:0000259" key="12">
    <source>
        <dbReference type="Pfam" id="PF10099"/>
    </source>
</evidence>
<evidence type="ECO:0000256" key="5">
    <source>
        <dbReference type="ARBA" id="ARBA00022989"/>
    </source>
</evidence>
<dbReference type="OrthoDB" id="150725at2"/>
<evidence type="ECO:0000256" key="2">
    <source>
        <dbReference type="ARBA" id="ARBA00004236"/>
    </source>
</evidence>
<dbReference type="InterPro" id="IPR018764">
    <property type="entry name" value="RskA_C"/>
</dbReference>
<evidence type="ECO:0000256" key="7">
    <source>
        <dbReference type="ARBA" id="ARBA00024353"/>
    </source>
</evidence>
<dbReference type="Gene3D" id="1.10.10.1320">
    <property type="entry name" value="Anti-sigma factor, zinc-finger domain"/>
    <property type="match status" value="1"/>
</dbReference>
<dbReference type="EMBL" id="VOQF01000008">
    <property type="protein sequence ID" value="TXC89768.1"/>
    <property type="molecule type" value="Genomic_DNA"/>
</dbReference>
<gene>
    <name evidence="14" type="ORF">FS935_15500</name>
</gene>
<sequence length="250" mass="27835">MSNEKCYQLIDYFNSTLTDEEMALFELHLQTCAECQNELEEITSLTEDLPYLSEAVDVPKDMKARIFDEIFKEEKEDEPQYNESENNQQIGIAQPNKRKTPRFVLPSLAAALILSLITNAYLYSENKENQQIQSEIAEIKPSSQVTLLPVDESIEAVAIVSLLSSGNEASLLLQASNLPKLSDEEVYQVWVIEGEKPYPAGAFEPNESGQGTLSYSLKELEGNWDTVAITVEKEANLPLPEGKVVLAGGI</sequence>
<dbReference type="GO" id="GO:0005886">
    <property type="term" value="C:plasma membrane"/>
    <property type="evidence" value="ECO:0007669"/>
    <property type="project" value="UniProtKB-SubCell"/>
</dbReference>
<organism evidence="14 15">
    <name type="scientific">Metabacillus litoralis</name>
    <dbReference type="NCBI Taxonomy" id="152268"/>
    <lineage>
        <taxon>Bacteria</taxon>
        <taxon>Bacillati</taxon>
        <taxon>Bacillota</taxon>
        <taxon>Bacilli</taxon>
        <taxon>Bacillales</taxon>
        <taxon>Bacillaceae</taxon>
        <taxon>Metabacillus</taxon>
    </lineage>
</organism>